<evidence type="ECO:0000259" key="1">
    <source>
        <dbReference type="Pfam" id="PF18480"/>
    </source>
</evidence>
<keyword evidence="3" id="KW-1185">Reference proteome</keyword>
<sequence length="113" mass="13484">MLRYIIDANLPYYFALWAGDEYIHVRDINEEWTDTQIWEYAKERNLTIVTKDADFSDRMLMNEPPPRVIHIKLGNMKMREFHATLSKIWADVCQLSKQYKLVRIFEDKIGSIG</sequence>
<gene>
    <name evidence="2" type="ORF">THIOM_001200</name>
</gene>
<feature type="domain" description="DUF5615" evidence="1">
    <location>
        <begin position="3"/>
        <end position="104"/>
    </location>
</feature>
<proteinExistence type="predicted"/>
<protein>
    <recommendedName>
        <fullName evidence="1">DUF5615 domain-containing protein</fullName>
    </recommendedName>
</protein>
<dbReference type="InterPro" id="IPR041049">
    <property type="entry name" value="DUF5615"/>
</dbReference>
<accession>A0A0A6P178</accession>
<dbReference type="Proteomes" id="UP000076962">
    <property type="component" value="Unassembled WGS sequence"/>
</dbReference>
<organism evidence="2 3">
    <name type="scientific">Candidatus Thiomargarita nelsonii</name>
    <dbReference type="NCBI Taxonomy" id="1003181"/>
    <lineage>
        <taxon>Bacteria</taxon>
        <taxon>Pseudomonadati</taxon>
        <taxon>Pseudomonadota</taxon>
        <taxon>Gammaproteobacteria</taxon>
        <taxon>Thiotrichales</taxon>
        <taxon>Thiotrichaceae</taxon>
        <taxon>Thiomargarita</taxon>
    </lineage>
</organism>
<evidence type="ECO:0000313" key="2">
    <source>
        <dbReference type="EMBL" id="OAD22976.1"/>
    </source>
</evidence>
<dbReference type="EMBL" id="LUTY01000625">
    <property type="protein sequence ID" value="OAD22976.1"/>
    <property type="molecule type" value="Genomic_DNA"/>
</dbReference>
<name>A0A0A6P178_9GAMM</name>
<evidence type="ECO:0000313" key="3">
    <source>
        <dbReference type="Proteomes" id="UP000076962"/>
    </source>
</evidence>
<dbReference type="AlphaFoldDB" id="A0A0A6P178"/>
<reference evidence="2 3" key="1">
    <citation type="submission" date="2016-05" db="EMBL/GenBank/DDBJ databases">
        <title>Single-cell genome of chain-forming Candidatus Thiomargarita nelsonii and comparison to other large sulfur-oxidizing bacteria.</title>
        <authorList>
            <person name="Winkel M."/>
            <person name="Salman V."/>
            <person name="Woyke T."/>
            <person name="Schulz-Vogt H."/>
            <person name="Richter M."/>
            <person name="Flood B."/>
            <person name="Bailey J."/>
            <person name="Amann R."/>
            <person name="Mussmann M."/>
        </authorList>
    </citation>
    <scope>NUCLEOTIDE SEQUENCE [LARGE SCALE GENOMIC DNA]</scope>
    <source>
        <strain evidence="2 3">THI036</strain>
    </source>
</reference>
<comment type="caution">
    <text evidence="2">The sequence shown here is derived from an EMBL/GenBank/DDBJ whole genome shotgun (WGS) entry which is preliminary data.</text>
</comment>
<dbReference type="Pfam" id="PF18480">
    <property type="entry name" value="DUF5615"/>
    <property type="match status" value="1"/>
</dbReference>